<dbReference type="PANTHER" id="PTHR42951:SF4">
    <property type="entry name" value="ACYL-COENZYME A THIOESTERASE MBLAC2"/>
    <property type="match status" value="1"/>
</dbReference>
<keyword evidence="4" id="KW-0378">Hydrolase</keyword>
<feature type="chain" id="PRO_5003360213" evidence="2">
    <location>
        <begin position="23"/>
        <end position="312"/>
    </location>
</feature>
<dbReference type="GO" id="GO:0017001">
    <property type="term" value="P:antibiotic catabolic process"/>
    <property type="evidence" value="ECO:0007669"/>
    <property type="project" value="UniProtKB-ARBA"/>
</dbReference>
<reference evidence="4 5" key="2">
    <citation type="journal article" date="2013" name="PLoS ONE">
        <title>INDIGO - INtegrated Data Warehouse of MIcrobial GenOmes with Examples from the Red Sea Extremophiles.</title>
        <authorList>
            <person name="Alam I."/>
            <person name="Antunes A."/>
            <person name="Kamau A.A."/>
            <person name="Ba Alawi W."/>
            <person name="Kalkatawi M."/>
            <person name="Stingl U."/>
            <person name="Bajic V.B."/>
        </authorList>
    </citation>
    <scope>NUCLEOTIDE SEQUENCE [LARGE SCALE GENOMIC DNA]</scope>
    <source>
        <strain evidence="4 5">E1L3A</strain>
    </source>
</reference>
<dbReference type="CDD" id="cd16282">
    <property type="entry name" value="metallo-hydrolase-like_MBL-fold"/>
    <property type="match status" value="1"/>
</dbReference>
<dbReference type="SMART" id="SM00849">
    <property type="entry name" value="Lactamase_B"/>
    <property type="match status" value="1"/>
</dbReference>
<keyword evidence="2" id="KW-0732">Signal</keyword>
<accession>F7QBI2</accession>
<dbReference type="EMBL" id="AFNV02000018">
    <property type="protein sequence ID" value="ERJ18481.1"/>
    <property type="molecule type" value="Genomic_DNA"/>
</dbReference>
<dbReference type="EC" id="3.5.2.6" evidence="4"/>
<dbReference type="Gene3D" id="3.60.15.10">
    <property type="entry name" value="Ribonuclease Z/Hydroxyacylglutathione hydrolase-like"/>
    <property type="match status" value="1"/>
</dbReference>
<evidence type="ECO:0000259" key="3">
    <source>
        <dbReference type="SMART" id="SM00849"/>
    </source>
</evidence>
<comment type="caution">
    <text evidence="4">The sequence shown here is derived from an EMBL/GenBank/DDBJ whole genome shotgun (WGS) entry which is preliminary data.</text>
</comment>
<dbReference type="InterPro" id="IPR036866">
    <property type="entry name" value="RibonucZ/Hydroxyglut_hydro"/>
</dbReference>
<dbReference type="InterPro" id="IPR001279">
    <property type="entry name" value="Metallo-B-lactamas"/>
</dbReference>
<dbReference type="RefSeq" id="WP_006914649.1">
    <property type="nucleotide sequence ID" value="NZ_AFNV02000018.1"/>
</dbReference>
<dbReference type="PANTHER" id="PTHR42951">
    <property type="entry name" value="METALLO-BETA-LACTAMASE DOMAIN-CONTAINING"/>
    <property type="match status" value="1"/>
</dbReference>
<dbReference type="SUPFAM" id="SSF56281">
    <property type="entry name" value="Metallo-hydrolase/oxidoreductase"/>
    <property type="match status" value="1"/>
</dbReference>
<dbReference type="InterPro" id="IPR030829">
    <property type="entry name" value="SoxH-rel_PQQ_2"/>
</dbReference>
<dbReference type="AlphaFoldDB" id="F7QBI2"/>
<evidence type="ECO:0000313" key="5">
    <source>
        <dbReference type="Proteomes" id="UP000006242"/>
    </source>
</evidence>
<sequence>MRSRLYGVSVAVVLLNSAVAFADSSAAPLQVARIADGVFVHEGLQEEADGQNRGDIANLGFVVGNKCVAVIDTGGSPSVGHALRRTIDELTTAPVCYVINTHMHPDHALGNSAFVDTQARFIAAAGFAPGLAARGATYLERAQQVLGVETSVDWLVMPDRVIKKTTALDLGDRTLLLNVWPTGHTDNDLTVFDESSRTLFTGDLLFVDRVPAIDASLTGWIGVLDSLDARSRDVAHVVPGHGPVGQRLSAMLMPEKRYLKTIRRDVQQAIADGYDLNYTSAHAAREQRDEWLLFDDYHVRNVTAAYTELEWQ</sequence>
<dbReference type="eggNOG" id="COG0491">
    <property type="taxonomic scope" value="Bacteria"/>
</dbReference>
<gene>
    <name evidence="4" type="ORF">SSPSH_002562</name>
</gene>
<dbReference type="NCBIfam" id="TIGR04559">
    <property type="entry name" value="SoxH_rel_PQQ_2"/>
    <property type="match status" value="1"/>
</dbReference>
<organism evidence="4 5">
    <name type="scientific">Salinisphaera shabanensis E1L3A</name>
    <dbReference type="NCBI Taxonomy" id="1033802"/>
    <lineage>
        <taxon>Bacteria</taxon>
        <taxon>Pseudomonadati</taxon>
        <taxon>Pseudomonadota</taxon>
        <taxon>Gammaproteobacteria</taxon>
        <taxon>Salinisphaerales</taxon>
        <taxon>Salinisphaeraceae</taxon>
        <taxon>Salinisphaera</taxon>
    </lineage>
</organism>
<evidence type="ECO:0000256" key="2">
    <source>
        <dbReference type="SAM" id="SignalP"/>
    </source>
</evidence>
<name>F7QBI2_9GAMM</name>
<dbReference type="InterPro" id="IPR050855">
    <property type="entry name" value="NDM-1-like"/>
</dbReference>
<comment type="similarity">
    <text evidence="1">Belongs to the metallo-beta-lactamase superfamily. Class-B beta-lactamase family.</text>
</comment>
<keyword evidence="5" id="KW-1185">Reference proteome</keyword>
<protein>
    <submittedName>
        <fullName evidence="4">Beta-lactamase protein</fullName>
        <ecNumber evidence="4">3.5.2.6</ecNumber>
    </submittedName>
</protein>
<dbReference type="OrthoDB" id="9769598at2"/>
<dbReference type="STRING" id="1033802.SSPSH_002562"/>
<dbReference type="GO" id="GO:0008800">
    <property type="term" value="F:beta-lactamase activity"/>
    <property type="evidence" value="ECO:0007669"/>
    <property type="project" value="UniProtKB-EC"/>
</dbReference>
<proteinExistence type="inferred from homology"/>
<dbReference type="Proteomes" id="UP000006242">
    <property type="component" value="Unassembled WGS sequence"/>
</dbReference>
<feature type="domain" description="Metallo-beta-lactamase" evidence="3">
    <location>
        <begin position="56"/>
        <end position="241"/>
    </location>
</feature>
<evidence type="ECO:0000313" key="4">
    <source>
        <dbReference type="EMBL" id="ERJ18481.1"/>
    </source>
</evidence>
<feature type="signal peptide" evidence="2">
    <location>
        <begin position="1"/>
        <end position="22"/>
    </location>
</feature>
<evidence type="ECO:0000256" key="1">
    <source>
        <dbReference type="ARBA" id="ARBA00005250"/>
    </source>
</evidence>
<reference evidence="4 5" key="1">
    <citation type="journal article" date="2011" name="J. Bacteriol.">
        <title>Genome sequence of Salinisphaera shabanensis, a gammaproteobacterium from the harsh, variable environment of the brine-seawater interface of the Shaban Deep in the Red Sea.</title>
        <authorList>
            <person name="Antunes A."/>
            <person name="Alam I."/>
            <person name="Bajic V.B."/>
            <person name="Stingl U."/>
        </authorList>
    </citation>
    <scope>NUCLEOTIDE SEQUENCE [LARGE SCALE GENOMIC DNA]</scope>
    <source>
        <strain evidence="4 5">E1L3A</strain>
    </source>
</reference>
<dbReference type="Pfam" id="PF00753">
    <property type="entry name" value="Lactamase_B"/>
    <property type="match status" value="1"/>
</dbReference>